<reference evidence="2" key="1">
    <citation type="journal article" date="2021" name="Nat. Commun.">
        <title>Genetic determinants of endophytism in the Arabidopsis root mycobiome.</title>
        <authorList>
            <person name="Mesny F."/>
            <person name="Miyauchi S."/>
            <person name="Thiergart T."/>
            <person name="Pickel B."/>
            <person name="Atanasova L."/>
            <person name="Karlsson M."/>
            <person name="Huettel B."/>
            <person name="Barry K.W."/>
            <person name="Haridas S."/>
            <person name="Chen C."/>
            <person name="Bauer D."/>
            <person name="Andreopoulos W."/>
            <person name="Pangilinan J."/>
            <person name="LaButti K."/>
            <person name="Riley R."/>
            <person name="Lipzen A."/>
            <person name="Clum A."/>
            <person name="Drula E."/>
            <person name="Henrissat B."/>
            <person name="Kohler A."/>
            <person name="Grigoriev I.V."/>
            <person name="Martin F.M."/>
            <person name="Hacquard S."/>
        </authorList>
    </citation>
    <scope>NUCLEOTIDE SEQUENCE</scope>
    <source>
        <strain evidence="2">MPI-SDFR-AT-0073</strain>
    </source>
</reference>
<proteinExistence type="predicted"/>
<feature type="region of interest" description="Disordered" evidence="1">
    <location>
        <begin position="164"/>
        <end position="191"/>
    </location>
</feature>
<dbReference type="Proteomes" id="UP000758603">
    <property type="component" value="Unassembled WGS sequence"/>
</dbReference>
<dbReference type="RefSeq" id="XP_045957921.1">
    <property type="nucleotide sequence ID" value="XM_046105959.1"/>
</dbReference>
<evidence type="ECO:0008006" key="4">
    <source>
        <dbReference type="Google" id="ProtNLM"/>
    </source>
</evidence>
<dbReference type="SUPFAM" id="SSF46565">
    <property type="entry name" value="Chaperone J-domain"/>
    <property type="match status" value="1"/>
</dbReference>
<feature type="compositionally biased region" description="Low complexity" evidence="1">
    <location>
        <begin position="177"/>
        <end position="191"/>
    </location>
</feature>
<organism evidence="2 3">
    <name type="scientific">Truncatella angustata</name>
    <dbReference type="NCBI Taxonomy" id="152316"/>
    <lineage>
        <taxon>Eukaryota</taxon>
        <taxon>Fungi</taxon>
        <taxon>Dikarya</taxon>
        <taxon>Ascomycota</taxon>
        <taxon>Pezizomycotina</taxon>
        <taxon>Sordariomycetes</taxon>
        <taxon>Xylariomycetidae</taxon>
        <taxon>Amphisphaeriales</taxon>
        <taxon>Sporocadaceae</taxon>
        <taxon>Truncatella</taxon>
    </lineage>
</organism>
<evidence type="ECO:0000256" key="1">
    <source>
        <dbReference type="SAM" id="MobiDB-lite"/>
    </source>
</evidence>
<dbReference type="AlphaFoldDB" id="A0A9P8ZY41"/>
<feature type="compositionally biased region" description="Basic and acidic residues" evidence="1">
    <location>
        <begin position="124"/>
        <end position="142"/>
    </location>
</feature>
<protein>
    <recommendedName>
        <fullName evidence="4">J domain-containing protein</fullName>
    </recommendedName>
</protein>
<evidence type="ECO:0000313" key="3">
    <source>
        <dbReference type="Proteomes" id="UP000758603"/>
    </source>
</evidence>
<sequence>MREFDFHYSPFIALGLDAEQKYSEKDIEKAFRQASLHCHPDRRRIVDVKLDRWPTITHLKDSREYITGLLNRDLNALRIPPDRFLLFPISFDPRHPLGDAKVYHLTEKPGIVWRLCGLPRSHGRDEVTPVEEDRQFDRDRRGPPPAKYFLRVELHSRHMRRELKSKLAPNGSERSIRITSSRQSSARYCCR</sequence>
<dbReference type="OrthoDB" id="10659469at2759"/>
<comment type="caution">
    <text evidence="2">The sequence shown here is derived from an EMBL/GenBank/DDBJ whole genome shotgun (WGS) entry which is preliminary data.</text>
</comment>
<name>A0A9P8ZY41_9PEZI</name>
<accession>A0A9P8ZY41</accession>
<dbReference type="InterPro" id="IPR036869">
    <property type="entry name" value="J_dom_sf"/>
</dbReference>
<evidence type="ECO:0000313" key="2">
    <source>
        <dbReference type="EMBL" id="KAH6653644.1"/>
    </source>
</evidence>
<dbReference type="EMBL" id="JAGPXC010000005">
    <property type="protein sequence ID" value="KAH6653644.1"/>
    <property type="molecule type" value="Genomic_DNA"/>
</dbReference>
<dbReference type="GeneID" id="70134850"/>
<gene>
    <name evidence="2" type="ORF">BKA67DRAFT_647442</name>
</gene>
<keyword evidence="3" id="KW-1185">Reference proteome</keyword>
<feature type="region of interest" description="Disordered" evidence="1">
    <location>
        <begin position="124"/>
        <end position="144"/>
    </location>
</feature>